<dbReference type="Pfam" id="PF25681">
    <property type="entry name" value="Phage_TTP_17"/>
    <property type="match status" value="1"/>
</dbReference>
<sequence>MGDSANIIVATAGKAYAAPVGTTFPTGPEVAWPSGFADMGFITPDGLEEAMAEERTQLDAWGEDAPVVDLAKKRTQTFKLTFRETTAQILSLYYQVQKANMTSTAATTEPVAKQFLSFGSGSVTDTVEIALGLDVIYGGKRHRIMIARCGVSDRGARQHSADDSSNFELTFTALSAPGGAQSVQHMITDVTLPA</sequence>
<dbReference type="RefSeq" id="WP_070203839.1">
    <property type="nucleotide sequence ID" value="NZ_LJGZ01000103.1"/>
</dbReference>
<keyword evidence="2" id="KW-1185">Reference proteome</keyword>
<evidence type="ECO:0000313" key="1">
    <source>
        <dbReference type="EMBL" id="OEV16296.1"/>
    </source>
</evidence>
<dbReference type="AlphaFoldDB" id="A0A1E7LJE4"/>
<protein>
    <submittedName>
        <fullName evidence="1">Phage tail protein</fullName>
    </submittedName>
</protein>
<reference evidence="1 2" key="1">
    <citation type="journal article" date="2016" name="Front. Microbiol.">
        <title>Comparative Genomics Analysis of Streptomyces Species Reveals Their Adaptation to the Marine Environment and Their Diversity at the Genomic Level.</title>
        <authorList>
            <person name="Tian X."/>
            <person name="Zhang Z."/>
            <person name="Yang T."/>
            <person name="Chen M."/>
            <person name="Li J."/>
            <person name="Chen F."/>
            <person name="Yang J."/>
            <person name="Li W."/>
            <person name="Zhang B."/>
            <person name="Zhang Z."/>
            <person name="Wu J."/>
            <person name="Zhang C."/>
            <person name="Long L."/>
            <person name="Xiao J."/>
        </authorList>
    </citation>
    <scope>NUCLEOTIDE SEQUENCE [LARGE SCALE GENOMIC DNA]</scope>
    <source>
        <strain evidence="1 2">SCSIO M10372</strain>
    </source>
</reference>
<name>A0A1E7LJE4_9ACTN</name>
<dbReference type="EMBL" id="LJGZ01000103">
    <property type="protein sequence ID" value="OEV16296.1"/>
    <property type="molecule type" value="Genomic_DNA"/>
</dbReference>
<organism evidence="1 2">
    <name type="scientific">Streptomyces nanshensis</name>
    <dbReference type="NCBI Taxonomy" id="518642"/>
    <lineage>
        <taxon>Bacteria</taxon>
        <taxon>Bacillati</taxon>
        <taxon>Actinomycetota</taxon>
        <taxon>Actinomycetes</taxon>
        <taxon>Kitasatosporales</taxon>
        <taxon>Streptomycetaceae</taxon>
        <taxon>Streptomyces</taxon>
    </lineage>
</organism>
<dbReference type="PATRIC" id="fig|518642.7.peg.2644"/>
<accession>A0A1E7LJE4</accession>
<evidence type="ECO:0000313" key="2">
    <source>
        <dbReference type="Proteomes" id="UP000175971"/>
    </source>
</evidence>
<gene>
    <name evidence="1" type="ORF">AN221_32305</name>
</gene>
<dbReference type="OrthoDB" id="4130395at2"/>
<comment type="caution">
    <text evidence="1">The sequence shown here is derived from an EMBL/GenBank/DDBJ whole genome shotgun (WGS) entry which is preliminary data.</text>
</comment>
<dbReference type="InterPro" id="IPR058154">
    <property type="entry name" value="Bxb1_TTP-like"/>
</dbReference>
<dbReference type="Proteomes" id="UP000175971">
    <property type="component" value="Unassembled WGS sequence"/>
</dbReference>
<proteinExistence type="predicted"/>